<reference evidence="2 3" key="1">
    <citation type="journal article" date="2021" name="G3 (Bethesda)">
        <title>Improved contiguity of the threespine stickleback genome using long-read sequencing.</title>
        <authorList>
            <person name="Nath S."/>
            <person name="Shaw D.E."/>
            <person name="White M.A."/>
        </authorList>
    </citation>
    <scope>NUCLEOTIDE SEQUENCE [LARGE SCALE GENOMIC DNA]</scope>
    <source>
        <strain evidence="2 3">Lake Benthic</strain>
    </source>
</reference>
<sequence length="104" mass="11658">MQNCVTVEATCEGPSNCFYRTKTFFLQSMALMILTVFVFFSPGIIAVIVFLSIASVVPVSVGIYCHKSRHRSYGQLLDNNERNILDNFPNPAYDHRTADSLSDC</sequence>
<evidence type="ECO:0000256" key="1">
    <source>
        <dbReference type="SAM" id="Phobius"/>
    </source>
</evidence>
<dbReference type="Proteomes" id="UP000007635">
    <property type="component" value="Chromosome XIV"/>
</dbReference>
<accession>A0AAQ4QEU8</accession>
<feature type="transmembrane region" description="Helical" evidence="1">
    <location>
        <begin position="46"/>
        <end position="65"/>
    </location>
</feature>
<name>A0AAQ4QEU8_GASAC</name>
<reference evidence="2" key="2">
    <citation type="submission" date="2025-08" db="UniProtKB">
        <authorList>
            <consortium name="Ensembl"/>
        </authorList>
    </citation>
    <scope>IDENTIFICATION</scope>
</reference>
<keyword evidence="3" id="KW-1185">Reference proteome</keyword>
<keyword evidence="1" id="KW-1133">Transmembrane helix</keyword>
<evidence type="ECO:0000313" key="3">
    <source>
        <dbReference type="Proteomes" id="UP000007635"/>
    </source>
</evidence>
<keyword evidence="1" id="KW-0812">Transmembrane</keyword>
<dbReference type="Ensembl" id="ENSGACT00000072445.1">
    <property type="protein sequence ID" value="ENSGACP00000048741.1"/>
    <property type="gene ID" value="ENSGACG00000023661.1"/>
</dbReference>
<protein>
    <submittedName>
        <fullName evidence="2">Uncharacterized protein</fullName>
    </submittedName>
</protein>
<proteinExistence type="predicted"/>
<feature type="transmembrane region" description="Helical" evidence="1">
    <location>
        <begin position="24"/>
        <end position="40"/>
    </location>
</feature>
<reference evidence="2" key="3">
    <citation type="submission" date="2025-09" db="UniProtKB">
        <authorList>
            <consortium name="Ensembl"/>
        </authorList>
    </citation>
    <scope>IDENTIFICATION</scope>
</reference>
<dbReference type="AlphaFoldDB" id="A0AAQ4QEU8"/>
<keyword evidence="1" id="KW-0472">Membrane</keyword>
<evidence type="ECO:0000313" key="2">
    <source>
        <dbReference type="Ensembl" id="ENSGACP00000048741.1"/>
    </source>
</evidence>
<organism evidence="2 3">
    <name type="scientific">Gasterosteus aculeatus aculeatus</name>
    <name type="common">three-spined stickleback</name>
    <dbReference type="NCBI Taxonomy" id="481459"/>
    <lineage>
        <taxon>Eukaryota</taxon>
        <taxon>Metazoa</taxon>
        <taxon>Chordata</taxon>
        <taxon>Craniata</taxon>
        <taxon>Vertebrata</taxon>
        <taxon>Euteleostomi</taxon>
        <taxon>Actinopterygii</taxon>
        <taxon>Neopterygii</taxon>
        <taxon>Teleostei</taxon>
        <taxon>Neoteleostei</taxon>
        <taxon>Acanthomorphata</taxon>
        <taxon>Eupercaria</taxon>
        <taxon>Perciformes</taxon>
        <taxon>Cottioidei</taxon>
        <taxon>Gasterosteales</taxon>
        <taxon>Gasterosteidae</taxon>
        <taxon>Gasterosteus</taxon>
    </lineage>
</organism>